<protein>
    <submittedName>
        <fullName evidence="8">Efflux protein, MATE family</fullName>
    </submittedName>
</protein>
<dbReference type="AlphaFoldDB" id="A0AAQ1MG00"/>
<dbReference type="InterPro" id="IPR047135">
    <property type="entry name" value="YsiQ"/>
</dbReference>
<dbReference type="GO" id="GO:0042910">
    <property type="term" value="F:xenobiotic transmembrane transporter activity"/>
    <property type="evidence" value="ECO:0007669"/>
    <property type="project" value="InterPro"/>
</dbReference>
<evidence type="ECO:0000313" key="8">
    <source>
        <dbReference type="EMBL" id="SHG62767.1"/>
    </source>
</evidence>
<dbReference type="PIRSF" id="PIRSF006603">
    <property type="entry name" value="DinF"/>
    <property type="match status" value="1"/>
</dbReference>
<dbReference type="EMBL" id="FQVY01000006">
    <property type="protein sequence ID" value="SHG62767.1"/>
    <property type="molecule type" value="Genomic_DNA"/>
</dbReference>
<evidence type="ECO:0000256" key="2">
    <source>
        <dbReference type="ARBA" id="ARBA00022448"/>
    </source>
</evidence>
<keyword evidence="2" id="KW-0813">Transport</keyword>
<dbReference type="InterPro" id="IPR002528">
    <property type="entry name" value="MATE_fam"/>
</dbReference>
<sequence>MCLCPALPLAKKEGVLGAKSNREGIENVRDKILTEKSFYRALLTVAIPIALQNLISFGVNMMDTVMLGQLGEVQLSAASLANQPFFVFSMFSFGFAAGGSVMISQYWGKGDTAAISRIMAIGLKFVVVLSLLVTALVLCFPEAILRLFTADPEVVAEGVRYLKIIAFSYFFYGVSNCYITSLRGVEQVKISVVIYSVSFVINVIINYIFIFGAFGAPALGVAGAAVGTLCARISELVMSIVYMERFEKRTGFRLRHLFHKMDRLLLGDYVKTSLPVAFNEIAWGLSTSVHAAILGRMGASVVAANSIVNVVTQLAFIFLFGLSNATAIQIGKAVSSKPAGYVRKMATTMQLLSLGVGTVGALIVLAIRKPVIGLYNIAPETTAMASEMMIAAAVMTFLISVEVISTMGVLRGGGDTKFTFFIDVFFIWAVATPLGAYFGLVAKVAAPVVYVLLRIDSPIKTVVSFFRIRSGCWMRNVTRDESELAAE</sequence>
<evidence type="ECO:0000256" key="6">
    <source>
        <dbReference type="ARBA" id="ARBA00023136"/>
    </source>
</evidence>
<feature type="transmembrane region" description="Helical" evidence="7">
    <location>
        <begin position="220"/>
        <end position="243"/>
    </location>
</feature>
<feature type="transmembrane region" description="Helical" evidence="7">
    <location>
        <begin position="38"/>
        <end position="59"/>
    </location>
</feature>
<evidence type="ECO:0000256" key="7">
    <source>
        <dbReference type="SAM" id="Phobius"/>
    </source>
</evidence>
<reference evidence="9" key="1">
    <citation type="submission" date="2016-11" db="EMBL/GenBank/DDBJ databases">
        <authorList>
            <person name="Jaros S."/>
            <person name="Januszkiewicz K."/>
            <person name="Wedrychowicz H."/>
        </authorList>
    </citation>
    <scope>NUCLEOTIDE SEQUENCE [LARGE SCALE GENOMIC DNA]</scope>
    <source>
        <strain evidence="9">DSM 4029</strain>
    </source>
</reference>
<evidence type="ECO:0000256" key="3">
    <source>
        <dbReference type="ARBA" id="ARBA00022475"/>
    </source>
</evidence>
<feature type="transmembrane region" description="Helical" evidence="7">
    <location>
        <begin position="348"/>
        <end position="367"/>
    </location>
</feature>
<dbReference type="Pfam" id="PF01554">
    <property type="entry name" value="MatE"/>
    <property type="match status" value="2"/>
</dbReference>
<dbReference type="PANTHER" id="PTHR42925">
    <property type="entry name" value="MULTIDRUG AND TOXIN EFFLUX PROTEIN MATE FAMILY"/>
    <property type="match status" value="1"/>
</dbReference>
<feature type="transmembrane region" description="Helical" evidence="7">
    <location>
        <begin position="192"/>
        <end position="214"/>
    </location>
</feature>
<gene>
    <name evidence="8" type="ORF">SAMN05444424_2857</name>
</gene>
<organism evidence="8 9">
    <name type="scientific">Bittarella massiliensis</name>
    <name type="common">ex Durand et al. 2017</name>
    <dbReference type="NCBI Taxonomy" id="1720313"/>
    <lineage>
        <taxon>Bacteria</taxon>
        <taxon>Bacillati</taxon>
        <taxon>Bacillota</taxon>
        <taxon>Clostridia</taxon>
        <taxon>Eubacteriales</taxon>
        <taxon>Oscillospiraceae</taxon>
        <taxon>Bittarella (ex Durand et al. 2017)</taxon>
    </lineage>
</organism>
<feature type="transmembrane region" description="Helical" evidence="7">
    <location>
        <begin position="125"/>
        <end position="149"/>
    </location>
</feature>
<proteinExistence type="predicted"/>
<evidence type="ECO:0000313" key="9">
    <source>
        <dbReference type="Proteomes" id="UP000184089"/>
    </source>
</evidence>
<feature type="transmembrane region" description="Helical" evidence="7">
    <location>
        <begin position="425"/>
        <end position="453"/>
    </location>
</feature>
<comment type="subcellular location">
    <subcellularLocation>
        <location evidence="1">Cell membrane</location>
        <topology evidence="1">Multi-pass membrane protein</topology>
    </subcellularLocation>
</comment>
<feature type="transmembrane region" description="Helical" evidence="7">
    <location>
        <begin position="161"/>
        <end position="180"/>
    </location>
</feature>
<keyword evidence="4 7" id="KW-0812">Transmembrane</keyword>
<evidence type="ECO:0000256" key="1">
    <source>
        <dbReference type="ARBA" id="ARBA00004651"/>
    </source>
</evidence>
<feature type="transmembrane region" description="Helical" evidence="7">
    <location>
        <begin position="388"/>
        <end position="410"/>
    </location>
</feature>
<dbReference type="GO" id="GO:0005886">
    <property type="term" value="C:plasma membrane"/>
    <property type="evidence" value="ECO:0007669"/>
    <property type="project" value="UniProtKB-SubCell"/>
</dbReference>
<keyword evidence="5 7" id="KW-1133">Transmembrane helix</keyword>
<dbReference type="Proteomes" id="UP000184089">
    <property type="component" value="Unassembled WGS sequence"/>
</dbReference>
<dbReference type="InterPro" id="IPR048279">
    <property type="entry name" value="MdtK-like"/>
</dbReference>
<feature type="transmembrane region" description="Helical" evidence="7">
    <location>
        <begin position="306"/>
        <end position="328"/>
    </location>
</feature>
<comment type="caution">
    <text evidence="8">The sequence shown here is derived from an EMBL/GenBank/DDBJ whole genome shotgun (WGS) entry which is preliminary data.</text>
</comment>
<evidence type="ECO:0000256" key="4">
    <source>
        <dbReference type="ARBA" id="ARBA00022692"/>
    </source>
</evidence>
<feature type="transmembrane region" description="Helical" evidence="7">
    <location>
        <begin position="85"/>
        <end position="104"/>
    </location>
</feature>
<evidence type="ECO:0000256" key="5">
    <source>
        <dbReference type="ARBA" id="ARBA00022989"/>
    </source>
</evidence>
<dbReference type="PANTHER" id="PTHR42925:SF2">
    <property type="entry name" value="NA+ DRIVEN MULTIDRUG EFFLUX PUMP"/>
    <property type="match status" value="1"/>
</dbReference>
<dbReference type="CDD" id="cd13134">
    <property type="entry name" value="MATE_like_8"/>
    <property type="match status" value="1"/>
</dbReference>
<keyword evidence="6 7" id="KW-0472">Membrane</keyword>
<keyword evidence="3" id="KW-1003">Cell membrane</keyword>
<accession>A0AAQ1MG00</accession>
<dbReference type="NCBIfam" id="TIGR00797">
    <property type="entry name" value="matE"/>
    <property type="match status" value="1"/>
</dbReference>
<dbReference type="GO" id="GO:0015297">
    <property type="term" value="F:antiporter activity"/>
    <property type="evidence" value="ECO:0007669"/>
    <property type="project" value="InterPro"/>
</dbReference>
<name>A0AAQ1MG00_9FIRM</name>